<keyword evidence="3" id="KW-0004">4Fe-4S</keyword>
<dbReference type="Proteomes" id="UP000218387">
    <property type="component" value="Chromosome"/>
</dbReference>
<dbReference type="EMBL" id="CP029487">
    <property type="protein sequence ID" value="QCT72041.1"/>
    <property type="molecule type" value="Genomic_DNA"/>
</dbReference>
<keyword evidence="5" id="KW-0408">Iron</keyword>
<dbReference type="InterPro" id="IPR036503">
    <property type="entry name" value="Ald_Fedxn_OxRdtase_N_sf"/>
</dbReference>
<comment type="cofactor">
    <cofactor evidence="1">
        <name>[4Fe-4S] cluster</name>
        <dbReference type="ChEBI" id="CHEBI:49883"/>
    </cofactor>
</comment>
<comment type="similarity">
    <text evidence="2">Belongs to the AOR/FOR family.</text>
</comment>
<dbReference type="Gene3D" id="3.60.9.10">
    <property type="entry name" value="Aldehyde ferredoxin oxidoreductase, N-terminal domain"/>
    <property type="match status" value="1"/>
</dbReference>
<evidence type="ECO:0000256" key="1">
    <source>
        <dbReference type="ARBA" id="ARBA00001966"/>
    </source>
</evidence>
<evidence type="ECO:0000256" key="3">
    <source>
        <dbReference type="ARBA" id="ARBA00022485"/>
    </source>
</evidence>
<evidence type="ECO:0000256" key="4">
    <source>
        <dbReference type="ARBA" id="ARBA00022723"/>
    </source>
</evidence>
<dbReference type="GO" id="GO:0051539">
    <property type="term" value="F:4 iron, 4 sulfur cluster binding"/>
    <property type="evidence" value="ECO:0007669"/>
    <property type="project" value="UniProtKB-KW"/>
</dbReference>
<sequence length="630" mass="67800">MKPLNYLHINLTTGKIRPLPIKEGVVAAYLGGKTLAAKLLYDLLPTGVEPLSKENILIINTGIMTDTGAPSSSRFNMTFKNVMTGGIASSNCGGSFGMMMRRAGVDGIILAGGAEKPVYLEILDGEAVIHDATDLWGLDAEAAQEHFPKVYGKVVIGPAGENQVRYACAVSGERVAGRCGCGAVMGVKNLKGIVAYGTKRPEFYNKPAFDAYVKKWVKFIQNHPMTGDSLPHYGTAGLVNNANASHALPTHNFKRGQFEAAEEICGETLADRYLTRNGGCVSCPIRCERRVMVGGREVKGPEFETVGLFGSNIENSNLELINEINYKADILGIDTISLAGTLAFAMELQEKEMADFGLRFGETGNLLEIIEKIAYRQGVGDELAEGSARLAKKYGGADFAINAKGMELASYEPRRSVGMGLGYATSNRGGCHLNGGYLALMESVGVMSVGAQGTKGKPELTAFMQNGMEAGSAAGFCLFTMQTMIPSILYHMGPVSPVTHTAGKAMIMARGVLGKMWPLMPGLLPVKTMYLMPHCKAIELATGMRMTTGEFLQAGERGFTIERLFNLREGLTAEDDSLPGRLTDELQEPDDPSTRVDLETMLPVYYKVRGWDEQGVPKAATLKRLGLGNL</sequence>
<dbReference type="Pfam" id="PF01314">
    <property type="entry name" value="AFOR_C"/>
    <property type="match status" value="1"/>
</dbReference>
<dbReference type="InterPro" id="IPR036021">
    <property type="entry name" value="Tungsten_al_ferr_oxy-like_C"/>
</dbReference>
<dbReference type="InterPro" id="IPR051919">
    <property type="entry name" value="W-dependent_AOR"/>
</dbReference>
<dbReference type="InterPro" id="IPR013984">
    <property type="entry name" value="Ald_Fedxn_OxRdtase_dom2"/>
</dbReference>
<reference evidence="8 9" key="1">
    <citation type="submission" date="2018-05" db="EMBL/GenBank/DDBJ databases">
        <title>Genome comparison of Eubacterium sp.</title>
        <authorList>
            <person name="Feng Y."/>
            <person name="Sanchez-Andrea I."/>
            <person name="Stams A.J.M."/>
            <person name="De Vos W.M."/>
        </authorList>
    </citation>
    <scope>NUCLEOTIDE SEQUENCE [LARGE SCALE GENOMIC DNA]</scope>
    <source>
        <strain evidence="8 9">YI</strain>
    </source>
</reference>
<evidence type="ECO:0000256" key="6">
    <source>
        <dbReference type="ARBA" id="ARBA00023014"/>
    </source>
</evidence>
<dbReference type="PANTHER" id="PTHR30038:SF0">
    <property type="entry name" value="TUNGSTEN-CONTAINING ALDEHYDE FERREDOXIN OXIDOREDUCTASE"/>
    <property type="match status" value="1"/>
</dbReference>
<accession>A0A4P9CB21</accession>
<evidence type="ECO:0000313" key="9">
    <source>
        <dbReference type="Proteomes" id="UP000218387"/>
    </source>
</evidence>
<dbReference type="RefSeq" id="WP_096920533.1">
    <property type="nucleotide sequence ID" value="NZ_CABJDW020000001.1"/>
</dbReference>
<feature type="domain" description="Aldehyde ferredoxin oxidoreductase N-terminal" evidence="7">
    <location>
        <begin position="5"/>
        <end position="199"/>
    </location>
</feature>
<organism evidence="8 9">
    <name type="scientific">Eubacterium maltosivorans</name>
    <dbReference type="NCBI Taxonomy" id="2041044"/>
    <lineage>
        <taxon>Bacteria</taxon>
        <taxon>Bacillati</taxon>
        <taxon>Bacillota</taxon>
        <taxon>Clostridia</taxon>
        <taxon>Eubacteriales</taxon>
        <taxon>Eubacteriaceae</taxon>
        <taxon>Eubacterium</taxon>
    </lineage>
</organism>
<name>A0A4P9CB21_EUBML</name>
<dbReference type="KEGG" id="emt:CPZ25_012120"/>
<dbReference type="SMART" id="SM00790">
    <property type="entry name" value="AFOR_N"/>
    <property type="match status" value="1"/>
</dbReference>
<dbReference type="AlphaFoldDB" id="A0A4P9CB21"/>
<dbReference type="GO" id="GO:0009055">
    <property type="term" value="F:electron transfer activity"/>
    <property type="evidence" value="ECO:0007669"/>
    <property type="project" value="InterPro"/>
</dbReference>
<keyword evidence="4" id="KW-0479">Metal-binding</keyword>
<proteinExistence type="inferred from homology"/>
<evidence type="ECO:0000256" key="2">
    <source>
        <dbReference type="ARBA" id="ARBA00011032"/>
    </source>
</evidence>
<protein>
    <submittedName>
        <fullName evidence="8">Aldehyde:ferredoxin oxidoreductase</fullName>
    </submittedName>
</protein>
<evidence type="ECO:0000313" key="8">
    <source>
        <dbReference type="EMBL" id="QCT72041.1"/>
    </source>
</evidence>
<dbReference type="Pfam" id="PF02730">
    <property type="entry name" value="AFOR_N"/>
    <property type="match status" value="1"/>
</dbReference>
<dbReference type="GO" id="GO:0016625">
    <property type="term" value="F:oxidoreductase activity, acting on the aldehyde or oxo group of donors, iron-sulfur protein as acceptor"/>
    <property type="evidence" value="ECO:0007669"/>
    <property type="project" value="InterPro"/>
</dbReference>
<dbReference type="GO" id="GO:0046872">
    <property type="term" value="F:metal ion binding"/>
    <property type="evidence" value="ECO:0007669"/>
    <property type="project" value="UniProtKB-KW"/>
</dbReference>
<dbReference type="PANTHER" id="PTHR30038">
    <property type="entry name" value="ALDEHYDE FERREDOXIN OXIDOREDUCTASE"/>
    <property type="match status" value="1"/>
</dbReference>
<keyword evidence="9" id="KW-1185">Reference proteome</keyword>
<gene>
    <name evidence="8" type="ORF">CPZ25_012120</name>
</gene>
<dbReference type="InterPro" id="IPR013983">
    <property type="entry name" value="Ald_Fedxn_OxRdtase_N"/>
</dbReference>
<evidence type="ECO:0000256" key="5">
    <source>
        <dbReference type="ARBA" id="ARBA00023004"/>
    </source>
</evidence>
<dbReference type="SUPFAM" id="SSF56228">
    <property type="entry name" value="Aldehyde ferredoxin oxidoreductase, N-terminal domain"/>
    <property type="match status" value="1"/>
</dbReference>
<evidence type="ECO:0000259" key="7">
    <source>
        <dbReference type="SMART" id="SM00790"/>
    </source>
</evidence>
<keyword evidence="6" id="KW-0411">Iron-sulfur</keyword>
<dbReference type="InterPro" id="IPR001203">
    <property type="entry name" value="OxRdtase_Ald_Fedxn_C"/>
</dbReference>
<dbReference type="SUPFAM" id="SSF48310">
    <property type="entry name" value="Aldehyde ferredoxin oxidoreductase, C-terminal domains"/>
    <property type="match status" value="1"/>
</dbReference>
<dbReference type="Gene3D" id="1.10.569.10">
    <property type="entry name" value="Aldehyde Ferredoxin Oxidoreductase Protein, subunit A, domain 2"/>
    <property type="match status" value="1"/>
</dbReference>